<feature type="domain" description="Cyclin N-terminal" evidence="2">
    <location>
        <begin position="77"/>
        <end position="180"/>
    </location>
</feature>
<dbReference type="EMBL" id="CP046236">
    <property type="protein sequence ID" value="WFD48260.1"/>
    <property type="molecule type" value="Genomic_DNA"/>
</dbReference>
<protein>
    <recommendedName>
        <fullName evidence="2">Cyclin N-terminal domain-containing protein</fullName>
    </recommendedName>
</protein>
<accession>A0ABY8EV03</accession>
<feature type="region of interest" description="Disordered" evidence="1">
    <location>
        <begin position="205"/>
        <end position="244"/>
    </location>
</feature>
<proteinExistence type="predicted"/>
<dbReference type="Gene3D" id="1.10.472.10">
    <property type="entry name" value="Cyclin-like"/>
    <property type="match status" value="1"/>
</dbReference>
<dbReference type="PANTHER" id="PTHR15615:SF108">
    <property type="entry name" value="PROTEIN CNPPD1"/>
    <property type="match status" value="1"/>
</dbReference>
<gene>
    <name evidence="3" type="ORF">GLX27_002928</name>
</gene>
<name>A0ABY8EV03_MALFU</name>
<sequence>MPAEAAPGRTEGVGKATTPPAPHLDAQPMASPSASTKQSVRDDKFYGHRQMAEVAERMLMTYFSCTHDSMAATADASSVSSSVAPRLAHFVAYALYRTRLPTAVTYYALLLLKRLKTRYPVARGSSGHRLFIAAFMLASKMLCDDSYSNKSWTIVGQGLFTLAEINQMERELLSYLDLHLDVAPSELAQFAHELQEFGAPNTTLEELCAPPRSSTPKKDTTTHTPTTPPEPPRRSGGHRRRPSHRRCLSLRPDFWTQGNGPVPSMPHRAESEWNVSQRNRPVLRASMPAQRAATTASMHAAAVASVASMTQSANHARQGSESSTFTDWSSFYTTNNASTLSMATPSSVSSARMTPSTSLSDVAPSPWNSVPAFPALSPFAPSGVQATQPAPSVAPVLYAAKPEESAAEMGPPLHTYPVYPMYFS</sequence>
<evidence type="ECO:0000259" key="2">
    <source>
        <dbReference type="Pfam" id="PF00134"/>
    </source>
</evidence>
<dbReference type="SUPFAM" id="SSF47954">
    <property type="entry name" value="Cyclin-like"/>
    <property type="match status" value="1"/>
</dbReference>
<reference evidence="3 4" key="1">
    <citation type="journal article" date="2020" name="Elife">
        <title>Loss of centromere function drives karyotype evolution in closely related Malassezia species.</title>
        <authorList>
            <person name="Sankaranarayanan S.R."/>
            <person name="Ianiri G."/>
            <person name="Coelho M.A."/>
            <person name="Reza M.H."/>
            <person name="Thimmappa B.C."/>
            <person name="Ganguly P."/>
            <person name="Vadnala R.N."/>
            <person name="Sun S."/>
            <person name="Siddharthan R."/>
            <person name="Tellgren-Roth C."/>
            <person name="Dawson T.L."/>
            <person name="Heitman J."/>
            <person name="Sanyal K."/>
        </authorList>
    </citation>
    <scope>NUCLEOTIDE SEQUENCE [LARGE SCALE GENOMIC DNA]</scope>
    <source>
        <strain evidence="3">CBS14141</strain>
    </source>
</reference>
<feature type="region of interest" description="Disordered" evidence="1">
    <location>
        <begin position="1"/>
        <end position="42"/>
    </location>
</feature>
<dbReference type="CDD" id="cd20557">
    <property type="entry name" value="CYCLIN_ScPCL1-like"/>
    <property type="match status" value="1"/>
</dbReference>
<dbReference type="Proteomes" id="UP000818624">
    <property type="component" value="Chromosome 3"/>
</dbReference>
<dbReference type="PANTHER" id="PTHR15615">
    <property type="match status" value="1"/>
</dbReference>
<evidence type="ECO:0000256" key="1">
    <source>
        <dbReference type="SAM" id="MobiDB-lite"/>
    </source>
</evidence>
<dbReference type="InterPro" id="IPR006671">
    <property type="entry name" value="Cyclin_N"/>
</dbReference>
<dbReference type="InterPro" id="IPR036915">
    <property type="entry name" value="Cyclin-like_sf"/>
</dbReference>
<dbReference type="InterPro" id="IPR013922">
    <property type="entry name" value="Cyclin_PHO80-like"/>
</dbReference>
<feature type="compositionally biased region" description="Basic residues" evidence="1">
    <location>
        <begin position="235"/>
        <end position="244"/>
    </location>
</feature>
<evidence type="ECO:0000313" key="4">
    <source>
        <dbReference type="Proteomes" id="UP000818624"/>
    </source>
</evidence>
<keyword evidence="4" id="KW-1185">Reference proteome</keyword>
<evidence type="ECO:0000313" key="3">
    <source>
        <dbReference type="EMBL" id="WFD48260.1"/>
    </source>
</evidence>
<organism evidence="3 4">
    <name type="scientific">Malassezia furfur</name>
    <name type="common">Pityriasis versicolor infection agent</name>
    <name type="synonym">Pityrosporum furfur</name>
    <dbReference type="NCBI Taxonomy" id="55194"/>
    <lineage>
        <taxon>Eukaryota</taxon>
        <taxon>Fungi</taxon>
        <taxon>Dikarya</taxon>
        <taxon>Basidiomycota</taxon>
        <taxon>Ustilaginomycotina</taxon>
        <taxon>Malasseziomycetes</taxon>
        <taxon>Malasseziales</taxon>
        <taxon>Malasseziaceae</taxon>
        <taxon>Malassezia</taxon>
    </lineage>
</organism>
<dbReference type="Pfam" id="PF00134">
    <property type="entry name" value="Cyclin_N"/>
    <property type="match status" value="1"/>
</dbReference>